<evidence type="ECO:0000256" key="2">
    <source>
        <dbReference type="ARBA" id="ARBA00022448"/>
    </source>
</evidence>
<dbReference type="Proteomes" id="UP000237947">
    <property type="component" value="Chromosome"/>
</dbReference>
<evidence type="ECO:0000256" key="1">
    <source>
        <dbReference type="ARBA" id="ARBA00004202"/>
    </source>
</evidence>
<evidence type="ECO:0000256" key="6">
    <source>
        <dbReference type="ARBA" id="ARBA00022840"/>
    </source>
</evidence>
<feature type="domain" description="ABC transporter" evidence="10">
    <location>
        <begin position="10"/>
        <end position="248"/>
    </location>
</feature>
<dbReference type="InterPro" id="IPR003593">
    <property type="entry name" value="AAA+_ATPase"/>
</dbReference>
<dbReference type="PROSITE" id="PS00211">
    <property type="entry name" value="ABC_TRANSPORTER_1"/>
    <property type="match status" value="1"/>
</dbReference>
<evidence type="ECO:0000256" key="5">
    <source>
        <dbReference type="ARBA" id="ARBA00022741"/>
    </source>
</evidence>
<dbReference type="SMART" id="SM00382">
    <property type="entry name" value="AAA"/>
    <property type="match status" value="1"/>
</dbReference>
<organism evidence="11 12">
    <name type="scientific">Fastidiosipila sanguinis</name>
    <dbReference type="NCBI Taxonomy" id="236753"/>
    <lineage>
        <taxon>Bacteria</taxon>
        <taxon>Bacillati</taxon>
        <taxon>Bacillota</taxon>
        <taxon>Clostridia</taxon>
        <taxon>Eubacteriales</taxon>
        <taxon>Oscillospiraceae</taxon>
        <taxon>Fastidiosipila</taxon>
    </lineage>
</organism>
<keyword evidence="4" id="KW-0410">Iron transport</keyword>
<dbReference type="AlphaFoldDB" id="A0A2S0KQ15"/>
<dbReference type="RefSeq" id="WP_106013039.1">
    <property type="nucleotide sequence ID" value="NZ_CP027226.1"/>
</dbReference>
<dbReference type="PANTHER" id="PTHR42771:SF2">
    <property type="entry name" value="IRON(3+)-HYDROXAMATE IMPORT ATP-BINDING PROTEIN FHUC"/>
    <property type="match status" value="1"/>
</dbReference>
<dbReference type="CDD" id="cd03214">
    <property type="entry name" value="ABC_Iron-Siderophores_B12_Hemin"/>
    <property type="match status" value="1"/>
</dbReference>
<accession>A0A2S0KQ15</accession>
<dbReference type="GO" id="GO:0005524">
    <property type="term" value="F:ATP binding"/>
    <property type="evidence" value="ECO:0007669"/>
    <property type="project" value="UniProtKB-KW"/>
</dbReference>
<sequence>MIQKTNNIILSAKDLKFHYKGTQNDVLNSVNVDIVKGEFTALVGPNGCGKSTLFKCLMGELRADKGSVIFKDREISSIPSKERARQIAIVHQRNQAVSNFTVREVVAMGRTPYHGLWQNFHERDDEAIEKALDLVGLNDMQDKSCDKLSGGQLQRVWLALALAQEPELILLDEPTTYLDIKYQLELMQMIRDLVEYHGITCCAILHDLNQVLNYADYTYFMQAGEIYSHGRTEDIIDGKALLDVFGVAGELVGTSRNNEVLDLYLLDKVSEHVH</sequence>
<dbReference type="OrthoDB" id="9799337at2"/>
<dbReference type="InterPro" id="IPR027417">
    <property type="entry name" value="P-loop_NTPase"/>
</dbReference>
<comment type="subcellular location">
    <subcellularLocation>
        <location evidence="1">Cell membrane</location>
        <topology evidence="1">Peripheral membrane protein</topology>
    </subcellularLocation>
</comment>
<evidence type="ECO:0000313" key="11">
    <source>
        <dbReference type="EMBL" id="AVM43094.1"/>
    </source>
</evidence>
<protein>
    <recommendedName>
        <fullName evidence="10">ABC transporter domain-containing protein</fullName>
    </recommendedName>
</protein>
<keyword evidence="3" id="KW-1003">Cell membrane</keyword>
<keyword evidence="5" id="KW-0547">Nucleotide-binding</keyword>
<dbReference type="InterPro" id="IPR051535">
    <property type="entry name" value="Siderophore_ABC-ATPase"/>
</dbReference>
<dbReference type="GO" id="GO:0005886">
    <property type="term" value="C:plasma membrane"/>
    <property type="evidence" value="ECO:0007669"/>
    <property type="project" value="UniProtKB-SubCell"/>
</dbReference>
<name>A0A2S0KQ15_9FIRM</name>
<evidence type="ECO:0000256" key="3">
    <source>
        <dbReference type="ARBA" id="ARBA00022475"/>
    </source>
</evidence>
<dbReference type="Gene3D" id="3.40.50.300">
    <property type="entry name" value="P-loop containing nucleotide triphosphate hydrolases"/>
    <property type="match status" value="1"/>
</dbReference>
<keyword evidence="7" id="KW-0408">Iron</keyword>
<dbReference type="GO" id="GO:0006826">
    <property type="term" value="P:iron ion transport"/>
    <property type="evidence" value="ECO:0007669"/>
    <property type="project" value="UniProtKB-KW"/>
</dbReference>
<gene>
    <name evidence="11" type="ORF">C5Q98_07665</name>
</gene>
<dbReference type="InterPro" id="IPR003439">
    <property type="entry name" value="ABC_transporter-like_ATP-bd"/>
</dbReference>
<dbReference type="EMBL" id="CP027226">
    <property type="protein sequence ID" value="AVM43094.1"/>
    <property type="molecule type" value="Genomic_DNA"/>
</dbReference>
<evidence type="ECO:0000313" key="12">
    <source>
        <dbReference type="Proteomes" id="UP000237947"/>
    </source>
</evidence>
<keyword evidence="6" id="KW-0067">ATP-binding</keyword>
<keyword evidence="9" id="KW-0472">Membrane</keyword>
<dbReference type="SUPFAM" id="SSF52540">
    <property type="entry name" value="P-loop containing nucleoside triphosphate hydrolases"/>
    <property type="match status" value="1"/>
</dbReference>
<reference evidence="12" key="1">
    <citation type="submission" date="2018-02" db="EMBL/GenBank/DDBJ databases">
        <authorList>
            <person name="Holder M.E."/>
            <person name="Ajami N.J."/>
            <person name="Petrosino J.F."/>
        </authorList>
    </citation>
    <scope>NUCLEOTIDE SEQUENCE [LARGE SCALE GENOMIC DNA]</scope>
    <source>
        <strain evidence="12">CCUG 47711</strain>
    </source>
</reference>
<evidence type="ECO:0000256" key="8">
    <source>
        <dbReference type="ARBA" id="ARBA00023065"/>
    </source>
</evidence>
<evidence type="ECO:0000256" key="4">
    <source>
        <dbReference type="ARBA" id="ARBA00022496"/>
    </source>
</evidence>
<dbReference type="FunFam" id="3.40.50.300:FF:000134">
    <property type="entry name" value="Iron-enterobactin ABC transporter ATP-binding protein"/>
    <property type="match status" value="1"/>
</dbReference>
<evidence type="ECO:0000256" key="7">
    <source>
        <dbReference type="ARBA" id="ARBA00023004"/>
    </source>
</evidence>
<keyword evidence="2" id="KW-0813">Transport</keyword>
<keyword evidence="8" id="KW-0406">Ion transport</keyword>
<keyword evidence="12" id="KW-1185">Reference proteome</keyword>
<dbReference type="Pfam" id="PF00005">
    <property type="entry name" value="ABC_tran"/>
    <property type="match status" value="1"/>
</dbReference>
<evidence type="ECO:0000256" key="9">
    <source>
        <dbReference type="ARBA" id="ARBA00023136"/>
    </source>
</evidence>
<dbReference type="InterPro" id="IPR017871">
    <property type="entry name" value="ABC_transporter-like_CS"/>
</dbReference>
<dbReference type="PANTHER" id="PTHR42771">
    <property type="entry name" value="IRON(3+)-HYDROXAMATE IMPORT ATP-BINDING PROTEIN FHUC"/>
    <property type="match status" value="1"/>
</dbReference>
<proteinExistence type="predicted"/>
<evidence type="ECO:0000259" key="10">
    <source>
        <dbReference type="PROSITE" id="PS50893"/>
    </source>
</evidence>
<dbReference type="GO" id="GO:0016887">
    <property type="term" value="F:ATP hydrolysis activity"/>
    <property type="evidence" value="ECO:0007669"/>
    <property type="project" value="InterPro"/>
</dbReference>
<dbReference type="PROSITE" id="PS50893">
    <property type="entry name" value="ABC_TRANSPORTER_2"/>
    <property type="match status" value="1"/>
</dbReference>
<dbReference type="KEGG" id="fsa:C5Q98_07665"/>